<comment type="caution">
    <text evidence="2">The sequence shown here is derived from an EMBL/GenBank/DDBJ whole genome shotgun (WGS) entry which is preliminary data.</text>
</comment>
<evidence type="ECO:0000313" key="2">
    <source>
        <dbReference type="EMBL" id="CAA7268756.1"/>
    </source>
</evidence>
<dbReference type="AlphaFoldDB" id="A0A8S0WYA3"/>
<feature type="coiled-coil region" evidence="1">
    <location>
        <begin position="89"/>
        <end position="116"/>
    </location>
</feature>
<protein>
    <recommendedName>
        <fullName evidence="4">F-box domain-containing protein</fullName>
    </recommendedName>
</protein>
<name>A0A8S0WYA3_CYCAE</name>
<dbReference type="OrthoDB" id="2269034at2759"/>
<sequence>MVAAGGSEHEKNGDGMLEYKWSSTDKESKILNTRQETYAGNTPIVVSPHAGGYTTKNRDVDAILSLYLGTLKVGIQPTEVETTIVNGFRRACEDEIRQLRAERQEKLLTIQSLCQELVCLEGRTAERQRHIVAASSILAPIRRLPVELLSRIFQLTIPERDTLSHPSESPLLLCRVSKVWRNIVINDPTMWSQILFAFPDEGEYMDEGDEEEEDSELALIYDNRLELLRLFASRSAAPVHLSHISVPHQQLETFVAAFGSEDRRPKVSSGTAIQHWRNFIIKCSNLRAARADFQPLQDSGNITDGIAWNSPSSPTSLTNLTSLSLKVAFGGSASMIFRSIDFPALRSLHLHAIFSSPFSLVPLGEPFTASIQRDMPYIARLTSLSLTHVQIEDGDLFALLLLTTQLEALSILRTDSTQQTKVHRSGMDDSGNLISFLTHQHHEPPISPPLPNLISLRLNHPLHNNTKEYSKNLNTSYSRLIKSRYEWNRHRSGVPLLHEGVSFESSRFKMYLTVSAYYCGKDRFHKLKAAMEEEVGPIHSRVLRVQPCGSPAFDDQPDLI</sequence>
<evidence type="ECO:0000256" key="1">
    <source>
        <dbReference type="SAM" id="Coils"/>
    </source>
</evidence>
<proteinExistence type="predicted"/>
<keyword evidence="1" id="KW-0175">Coiled coil</keyword>
<dbReference type="Proteomes" id="UP000467700">
    <property type="component" value="Unassembled WGS sequence"/>
</dbReference>
<organism evidence="2 3">
    <name type="scientific">Cyclocybe aegerita</name>
    <name type="common">Black poplar mushroom</name>
    <name type="synonym">Agrocybe aegerita</name>
    <dbReference type="NCBI Taxonomy" id="1973307"/>
    <lineage>
        <taxon>Eukaryota</taxon>
        <taxon>Fungi</taxon>
        <taxon>Dikarya</taxon>
        <taxon>Basidiomycota</taxon>
        <taxon>Agaricomycotina</taxon>
        <taxon>Agaricomycetes</taxon>
        <taxon>Agaricomycetidae</taxon>
        <taxon>Agaricales</taxon>
        <taxon>Agaricineae</taxon>
        <taxon>Bolbitiaceae</taxon>
        <taxon>Cyclocybe</taxon>
    </lineage>
</organism>
<evidence type="ECO:0008006" key="4">
    <source>
        <dbReference type="Google" id="ProtNLM"/>
    </source>
</evidence>
<evidence type="ECO:0000313" key="3">
    <source>
        <dbReference type="Proteomes" id="UP000467700"/>
    </source>
</evidence>
<dbReference type="SUPFAM" id="SSF81383">
    <property type="entry name" value="F-box domain"/>
    <property type="match status" value="1"/>
</dbReference>
<gene>
    <name evidence="2" type="ORF">AAE3_LOCUS10939</name>
</gene>
<keyword evidence="3" id="KW-1185">Reference proteome</keyword>
<dbReference type="SUPFAM" id="SSF52047">
    <property type="entry name" value="RNI-like"/>
    <property type="match status" value="1"/>
</dbReference>
<dbReference type="Gene3D" id="1.20.1280.50">
    <property type="match status" value="1"/>
</dbReference>
<dbReference type="InterPro" id="IPR036047">
    <property type="entry name" value="F-box-like_dom_sf"/>
</dbReference>
<reference evidence="2 3" key="1">
    <citation type="submission" date="2020-01" db="EMBL/GenBank/DDBJ databases">
        <authorList>
            <person name="Gupta K D."/>
        </authorList>
    </citation>
    <scope>NUCLEOTIDE SEQUENCE [LARGE SCALE GENOMIC DNA]</scope>
</reference>
<accession>A0A8S0WYA3</accession>
<dbReference type="EMBL" id="CACVBS010000069">
    <property type="protein sequence ID" value="CAA7268756.1"/>
    <property type="molecule type" value="Genomic_DNA"/>
</dbReference>